<reference evidence="2 3" key="1">
    <citation type="submission" date="2019-11" db="EMBL/GenBank/DDBJ databases">
        <title>Genome sequences of 17 halophilic strains isolated from different environments.</title>
        <authorList>
            <person name="Furrow R.E."/>
        </authorList>
    </citation>
    <scope>NUCLEOTIDE SEQUENCE [LARGE SCALE GENOMIC DNA]</scope>
    <source>
        <strain evidence="2 3">22511_23_Filter</strain>
    </source>
</reference>
<sequence length="153" mass="17026">MNEEQVFQQIALVRKATLKMLDGITEEQADLQPKGFANNIRWNLGHIVAAQNGMVAKFAGTPVETPPRFFQLFAPGTKPADWEGNVPNLDELKKHLEEQPALLQEALTGKLDEEAAEEFLSMKTVGEILNFTLYHEGVHTGTIKAIKAQTDQK</sequence>
<protein>
    <submittedName>
        <fullName evidence="2">DinB family protein</fullName>
    </submittedName>
</protein>
<dbReference type="EMBL" id="WMET01000001">
    <property type="protein sequence ID" value="MYL18748.1"/>
    <property type="molecule type" value="Genomic_DNA"/>
</dbReference>
<gene>
    <name evidence="2" type="ORF">GLW04_02535</name>
</gene>
<dbReference type="Proteomes" id="UP000460949">
    <property type="component" value="Unassembled WGS sequence"/>
</dbReference>
<dbReference type="Pfam" id="PF12867">
    <property type="entry name" value="DinB_2"/>
    <property type="match status" value="1"/>
</dbReference>
<feature type="domain" description="DinB-like" evidence="1">
    <location>
        <begin position="10"/>
        <end position="143"/>
    </location>
</feature>
<proteinExistence type="predicted"/>
<accession>A0A845DNE0</accession>
<evidence type="ECO:0000259" key="1">
    <source>
        <dbReference type="Pfam" id="PF12867"/>
    </source>
</evidence>
<dbReference type="RefSeq" id="WP_160835196.1">
    <property type="nucleotide sequence ID" value="NZ_WMET01000001.1"/>
</dbReference>
<evidence type="ECO:0000313" key="2">
    <source>
        <dbReference type="EMBL" id="MYL18748.1"/>
    </source>
</evidence>
<name>A0A845DNE0_9BACI</name>
<dbReference type="InterPro" id="IPR024775">
    <property type="entry name" value="DinB-like"/>
</dbReference>
<organism evidence="2 3">
    <name type="scientific">Halobacillus litoralis</name>
    <dbReference type="NCBI Taxonomy" id="45668"/>
    <lineage>
        <taxon>Bacteria</taxon>
        <taxon>Bacillati</taxon>
        <taxon>Bacillota</taxon>
        <taxon>Bacilli</taxon>
        <taxon>Bacillales</taxon>
        <taxon>Bacillaceae</taxon>
        <taxon>Halobacillus</taxon>
    </lineage>
</organism>
<dbReference type="Gene3D" id="1.20.120.450">
    <property type="entry name" value="dinb family like domain"/>
    <property type="match status" value="1"/>
</dbReference>
<comment type="caution">
    <text evidence="2">The sequence shown here is derived from an EMBL/GenBank/DDBJ whole genome shotgun (WGS) entry which is preliminary data.</text>
</comment>
<dbReference type="AlphaFoldDB" id="A0A845DNE0"/>
<evidence type="ECO:0000313" key="3">
    <source>
        <dbReference type="Proteomes" id="UP000460949"/>
    </source>
</evidence>
<dbReference type="InterPro" id="IPR034660">
    <property type="entry name" value="DinB/YfiT-like"/>
</dbReference>
<dbReference type="SUPFAM" id="SSF109854">
    <property type="entry name" value="DinB/YfiT-like putative metalloenzymes"/>
    <property type="match status" value="1"/>
</dbReference>